<dbReference type="InterPro" id="IPR036236">
    <property type="entry name" value="Znf_C2H2_sf"/>
</dbReference>
<name>A0A7K6U3R6_9AVES</name>
<evidence type="ECO:0000256" key="10">
    <source>
        <dbReference type="ARBA" id="ARBA00023163"/>
    </source>
</evidence>
<dbReference type="PANTHER" id="PTHR23235">
    <property type="entry name" value="KRUEPPEL-LIKE TRANSCRIPTION FACTOR"/>
    <property type="match status" value="1"/>
</dbReference>
<evidence type="ECO:0000256" key="1">
    <source>
        <dbReference type="ARBA" id="ARBA00004123"/>
    </source>
</evidence>
<dbReference type="GO" id="GO:0000981">
    <property type="term" value="F:DNA-binding transcription factor activity, RNA polymerase II-specific"/>
    <property type="evidence" value="ECO:0007669"/>
    <property type="project" value="TreeGrafter"/>
</dbReference>
<dbReference type="FunFam" id="3.30.160.60:FF:000421">
    <property type="entry name" value="Sp2 transcription factor"/>
    <property type="match status" value="1"/>
</dbReference>
<dbReference type="Proteomes" id="UP000559068">
    <property type="component" value="Unassembled WGS sequence"/>
</dbReference>
<evidence type="ECO:0000313" key="18">
    <source>
        <dbReference type="EMBL" id="NWX17482.1"/>
    </source>
</evidence>
<feature type="compositionally biased region" description="Polar residues" evidence="16">
    <location>
        <begin position="375"/>
        <end position="384"/>
    </location>
</feature>
<dbReference type="SMART" id="SM00355">
    <property type="entry name" value="ZnF_C2H2"/>
    <property type="match status" value="3"/>
</dbReference>
<evidence type="ECO:0000256" key="4">
    <source>
        <dbReference type="ARBA" id="ARBA00022737"/>
    </source>
</evidence>
<dbReference type="Gene3D" id="3.30.160.60">
    <property type="entry name" value="Classic Zinc Finger"/>
    <property type="match status" value="3"/>
</dbReference>
<keyword evidence="9" id="KW-0010">Activator</keyword>
<keyword evidence="11" id="KW-0539">Nucleus</keyword>
<dbReference type="InterPro" id="IPR013087">
    <property type="entry name" value="Znf_C2H2_type"/>
</dbReference>
<comment type="subcellular location">
    <subcellularLocation>
        <location evidence="1">Nucleus</location>
    </subcellularLocation>
</comment>
<evidence type="ECO:0000256" key="6">
    <source>
        <dbReference type="ARBA" id="ARBA00022833"/>
    </source>
</evidence>
<dbReference type="GO" id="GO:0008270">
    <property type="term" value="F:zinc ion binding"/>
    <property type="evidence" value="ECO:0007669"/>
    <property type="project" value="UniProtKB-KW"/>
</dbReference>
<evidence type="ECO:0000256" key="8">
    <source>
        <dbReference type="ARBA" id="ARBA00023125"/>
    </source>
</evidence>
<dbReference type="AlphaFoldDB" id="A0A7K6U3R6"/>
<evidence type="ECO:0000259" key="17">
    <source>
        <dbReference type="PROSITE" id="PS50157"/>
    </source>
</evidence>
<keyword evidence="8" id="KW-0238">DNA-binding</keyword>
<dbReference type="GO" id="GO:0005634">
    <property type="term" value="C:nucleus"/>
    <property type="evidence" value="ECO:0007669"/>
    <property type="project" value="UniProtKB-SubCell"/>
</dbReference>
<protein>
    <recommendedName>
        <fullName evidence="14">Transcription factor Sp2</fullName>
    </recommendedName>
</protein>
<sequence>SPHRSRPSMAATAAVSPSEYLQPAASTAQDSQPSPLALLAATCSKIGPPAVEAAVTPPAPPQPTPRKLVPIKPAPLPLGSGKNSFGILSSKGNLLQIQSSQVGTSYPGGQLVFAIQNPAVINKGARSATNIQYQAVPQLQATAGQTIQVQPNVANQIQIIPGTNQAILTASSSSSSHKPVPIKPAPVQKCEGSPVPGAGGVVKLSGGSNVTLALPMNSVVSTAEPGGQGQAQLLAESPSKPIKKTRKKATSPAQPAAVAVAEQVETVLIETTAENIIQAGNNLLIVQSPGAGQPAVVQQVQLVQPKQEPQVVQIPQQALRVVQAASATLPTVPQKPSQNFQIQTTEPTPTQVYFKTPSGELQSVLLQEAMTMAPSGTSCSSPTSRGFAVGTGGKKVAGRKERTLPKIAPAGGILSLNAAQLAAAAQAMQTININGVQVQGVPVTITNAGGQQQLTVQNVSGNNVTISGLSPTQIQLQMEQALSGEVQPGEKRRRMACTCPNCKDGDKRLGDPGKKKHICHIPECGRTFRKTSLLRAHVRLHTGERPFVCNWVFCGKRFTRSDELQRHARTHTGDKRFECAQCQKRFMRSDHLTKHYKTHLVTKNL</sequence>
<feature type="non-terminal residue" evidence="18">
    <location>
        <position position="1"/>
    </location>
</feature>
<evidence type="ECO:0000256" key="12">
    <source>
        <dbReference type="ARBA" id="ARBA00038409"/>
    </source>
</evidence>
<feature type="region of interest" description="Disordered" evidence="16">
    <location>
        <begin position="1"/>
        <end position="33"/>
    </location>
</feature>
<evidence type="ECO:0000256" key="15">
    <source>
        <dbReference type="PROSITE-ProRule" id="PRU00042"/>
    </source>
</evidence>
<accession>A0A7K6U3R6</accession>
<feature type="region of interest" description="Disordered" evidence="16">
    <location>
        <begin position="375"/>
        <end position="394"/>
    </location>
</feature>
<keyword evidence="19" id="KW-1185">Reference proteome</keyword>
<dbReference type="CDD" id="cd22540">
    <property type="entry name" value="SP2_N"/>
    <property type="match status" value="1"/>
</dbReference>
<organism evidence="18 19">
    <name type="scientific">Aegotheles bennettii</name>
    <dbReference type="NCBI Taxonomy" id="48278"/>
    <lineage>
        <taxon>Eukaryota</taxon>
        <taxon>Metazoa</taxon>
        <taxon>Chordata</taxon>
        <taxon>Craniata</taxon>
        <taxon>Vertebrata</taxon>
        <taxon>Euteleostomi</taxon>
        <taxon>Archelosauria</taxon>
        <taxon>Archosauria</taxon>
        <taxon>Dinosauria</taxon>
        <taxon>Saurischia</taxon>
        <taxon>Theropoda</taxon>
        <taxon>Coelurosauria</taxon>
        <taxon>Aves</taxon>
        <taxon>Neognathae</taxon>
        <taxon>Neoaves</taxon>
        <taxon>Strisores</taxon>
        <taxon>Caprimulgiformes</taxon>
        <taxon>Aegothelidae</taxon>
        <taxon>Aegotheles</taxon>
    </lineage>
</organism>
<comment type="caution">
    <text evidence="18">The sequence shown here is derived from an EMBL/GenBank/DDBJ whole genome shotgun (WGS) entry which is preliminary data.</text>
</comment>
<evidence type="ECO:0000256" key="11">
    <source>
        <dbReference type="ARBA" id="ARBA00023242"/>
    </source>
</evidence>
<evidence type="ECO:0000256" key="13">
    <source>
        <dbReference type="ARBA" id="ARBA00056082"/>
    </source>
</evidence>
<dbReference type="PROSITE" id="PS00028">
    <property type="entry name" value="ZINC_FINGER_C2H2_1"/>
    <property type="match status" value="3"/>
</dbReference>
<keyword evidence="5 15" id="KW-0863">Zinc-finger</keyword>
<reference evidence="18 19" key="1">
    <citation type="submission" date="2019-09" db="EMBL/GenBank/DDBJ databases">
        <title>Bird 10,000 Genomes (B10K) Project - Family phase.</title>
        <authorList>
            <person name="Zhang G."/>
        </authorList>
    </citation>
    <scope>NUCLEOTIDE SEQUENCE [LARGE SCALE GENOMIC DNA]</scope>
    <source>
        <strain evidence="18">B10K-DU-029-76</strain>
        <tissue evidence="18">Heart</tissue>
    </source>
</reference>
<dbReference type="GO" id="GO:0000978">
    <property type="term" value="F:RNA polymerase II cis-regulatory region sequence-specific DNA binding"/>
    <property type="evidence" value="ECO:0007669"/>
    <property type="project" value="TreeGrafter"/>
</dbReference>
<dbReference type="PROSITE" id="PS50157">
    <property type="entry name" value="ZINC_FINGER_C2H2_2"/>
    <property type="match status" value="3"/>
</dbReference>
<evidence type="ECO:0000256" key="14">
    <source>
        <dbReference type="ARBA" id="ARBA00067537"/>
    </source>
</evidence>
<dbReference type="OrthoDB" id="6365676at2759"/>
<feature type="domain" description="C2H2-type" evidence="17">
    <location>
        <begin position="547"/>
        <end position="576"/>
    </location>
</feature>
<proteinExistence type="inferred from homology"/>
<dbReference type="SUPFAM" id="SSF57667">
    <property type="entry name" value="beta-beta-alpha zinc fingers"/>
    <property type="match status" value="2"/>
</dbReference>
<feature type="domain" description="C2H2-type" evidence="17">
    <location>
        <begin position="517"/>
        <end position="546"/>
    </location>
</feature>
<comment type="similarity">
    <text evidence="12">Belongs to the Sp1 C2H2-type zinc-finger protein family.</text>
</comment>
<keyword evidence="7" id="KW-0805">Transcription regulation</keyword>
<feature type="compositionally biased region" description="Polar residues" evidence="16">
    <location>
        <begin position="24"/>
        <end position="33"/>
    </location>
</feature>
<evidence type="ECO:0000256" key="5">
    <source>
        <dbReference type="ARBA" id="ARBA00022771"/>
    </source>
</evidence>
<feature type="region of interest" description="Disordered" evidence="16">
    <location>
        <begin position="223"/>
        <end position="251"/>
    </location>
</feature>
<keyword evidence="4" id="KW-0677">Repeat</keyword>
<evidence type="ECO:0000256" key="3">
    <source>
        <dbReference type="ARBA" id="ARBA00022723"/>
    </source>
</evidence>
<gene>
    <name evidence="18" type="primary">Sp2</name>
    <name evidence="18" type="ORF">AEGBEN_R05563</name>
</gene>
<dbReference type="FunFam" id="3.30.160.60:FF:000455">
    <property type="entry name" value="Transcription factor Sp2"/>
    <property type="match status" value="1"/>
</dbReference>
<keyword evidence="2" id="KW-0597">Phosphoprotein</keyword>
<evidence type="ECO:0000256" key="16">
    <source>
        <dbReference type="SAM" id="MobiDB-lite"/>
    </source>
</evidence>
<feature type="non-terminal residue" evidence="18">
    <location>
        <position position="605"/>
    </location>
</feature>
<evidence type="ECO:0000256" key="2">
    <source>
        <dbReference type="ARBA" id="ARBA00022553"/>
    </source>
</evidence>
<dbReference type="FunFam" id="3.30.160.60:FF:000014">
    <property type="entry name" value="Transcription factor Sp3"/>
    <property type="match status" value="1"/>
</dbReference>
<dbReference type="EMBL" id="VZRW01006628">
    <property type="protein sequence ID" value="NWX17482.1"/>
    <property type="molecule type" value="Genomic_DNA"/>
</dbReference>
<comment type="function">
    <text evidence="13">Binds to GC box promoters elements and selectively activates mRNA synthesis from genes that contain functional recognition sites.</text>
</comment>
<evidence type="ECO:0000256" key="7">
    <source>
        <dbReference type="ARBA" id="ARBA00023015"/>
    </source>
</evidence>
<evidence type="ECO:0000256" key="9">
    <source>
        <dbReference type="ARBA" id="ARBA00023159"/>
    </source>
</evidence>
<keyword evidence="10" id="KW-0804">Transcription</keyword>
<evidence type="ECO:0000313" key="19">
    <source>
        <dbReference type="Proteomes" id="UP000559068"/>
    </source>
</evidence>
<keyword evidence="3" id="KW-0479">Metal-binding</keyword>
<dbReference type="PANTHER" id="PTHR23235:SF1">
    <property type="entry name" value="TRANSCRIPTION FACTOR SP2"/>
    <property type="match status" value="1"/>
</dbReference>
<dbReference type="Pfam" id="PF00096">
    <property type="entry name" value="zf-C2H2"/>
    <property type="match status" value="3"/>
</dbReference>
<feature type="domain" description="C2H2-type" evidence="17">
    <location>
        <begin position="577"/>
        <end position="604"/>
    </location>
</feature>
<keyword evidence="6" id="KW-0862">Zinc</keyword>
<feature type="region of interest" description="Disordered" evidence="16">
    <location>
        <begin position="172"/>
        <end position="191"/>
    </location>
</feature>